<accession>A0ABR1LSR7</accession>
<evidence type="ECO:0000313" key="3">
    <source>
        <dbReference type="Proteomes" id="UP001365128"/>
    </source>
</evidence>
<evidence type="ECO:0000256" key="1">
    <source>
        <dbReference type="SAM" id="MobiDB-lite"/>
    </source>
</evidence>
<sequence length="323" mass="34451">MPCCLFPSICPLGMRGWRPLLLLVTSTTTTTTITAAAAASRSRSRSSHSCAAAGLNHSLSLGQKAPRVANRRLTLPCLASYLLSHDSCSFVILLHLLLPPPRADMEPDHADAAAAAAISSHVPSVPIHTSLPTSTSTSRYQVPGIRYPAGTKALHPCLPPFCTQSFNPSIDSTTIHAPTHPLTPKEKPEPEPEPEHALDALAALFYLSLSLSLFLFLFHEPIHSPSYRLSHIRSQVGSGSDAPQREEKAWLHVRLAAVGSSSGGGGGVDVRVGWLAGWLAGWLEKAKEMVDGMGGMAGRGKRMRARSGTVQLRLILLGGVYGR</sequence>
<proteinExistence type="predicted"/>
<name>A0ABR1LSR7_9PEZI</name>
<dbReference type="EMBL" id="JBBPDW010000034">
    <property type="protein sequence ID" value="KAK7537586.1"/>
    <property type="molecule type" value="Genomic_DNA"/>
</dbReference>
<protein>
    <recommendedName>
        <fullName evidence="4">C2H2-type domain-containing protein</fullName>
    </recommendedName>
</protein>
<gene>
    <name evidence="2" type="ORF">IWX46DRAFT_251688</name>
</gene>
<evidence type="ECO:0008006" key="4">
    <source>
        <dbReference type="Google" id="ProtNLM"/>
    </source>
</evidence>
<evidence type="ECO:0000313" key="2">
    <source>
        <dbReference type="EMBL" id="KAK7537586.1"/>
    </source>
</evidence>
<organism evidence="2 3">
    <name type="scientific">Phyllosticta citricarpa</name>
    <dbReference type="NCBI Taxonomy" id="55181"/>
    <lineage>
        <taxon>Eukaryota</taxon>
        <taxon>Fungi</taxon>
        <taxon>Dikarya</taxon>
        <taxon>Ascomycota</taxon>
        <taxon>Pezizomycotina</taxon>
        <taxon>Dothideomycetes</taxon>
        <taxon>Dothideomycetes incertae sedis</taxon>
        <taxon>Botryosphaeriales</taxon>
        <taxon>Phyllostictaceae</taxon>
        <taxon>Phyllosticta</taxon>
    </lineage>
</organism>
<feature type="compositionally biased region" description="Basic and acidic residues" evidence="1">
    <location>
        <begin position="183"/>
        <end position="193"/>
    </location>
</feature>
<keyword evidence="3" id="KW-1185">Reference proteome</keyword>
<dbReference type="Proteomes" id="UP001365128">
    <property type="component" value="Unassembled WGS sequence"/>
</dbReference>
<comment type="caution">
    <text evidence="2">The sequence shown here is derived from an EMBL/GenBank/DDBJ whole genome shotgun (WGS) entry which is preliminary data.</text>
</comment>
<reference evidence="2 3" key="1">
    <citation type="submission" date="2024-04" db="EMBL/GenBank/DDBJ databases">
        <title>Phyllosticta paracitricarpa is synonymous to the EU quarantine fungus P. citricarpa based on phylogenomic analyses.</title>
        <authorList>
            <consortium name="Lawrence Berkeley National Laboratory"/>
            <person name="Van Ingen-Buijs V.A."/>
            <person name="Van Westerhoven A.C."/>
            <person name="Haridas S."/>
            <person name="Skiadas P."/>
            <person name="Martin F."/>
            <person name="Groenewald J.Z."/>
            <person name="Crous P.W."/>
            <person name="Seidl M.F."/>
        </authorList>
    </citation>
    <scope>NUCLEOTIDE SEQUENCE [LARGE SCALE GENOMIC DNA]</scope>
    <source>
        <strain evidence="2 3">CBS 122670</strain>
    </source>
</reference>
<feature type="region of interest" description="Disordered" evidence="1">
    <location>
        <begin position="173"/>
        <end position="193"/>
    </location>
</feature>